<dbReference type="RefSeq" id="WP_164015881.1">
    <property type="nucleotide sequence ID" value="NZ_WUFT01000028.1"/>
</dbReference>
<accession>A0A7K3UMW5</accession>
<dbReference type="AlphaFoldDB" id="A0A7K3UMW5"/>
<comment type="caution">
    <text evidence="2">The sequence shown here is derived from an EMBL/GenBank/DDBJ whole genome shotgun (WGS) entry which is preliminary data.</text>
</comment>
<organism evidence="2 3">
    <name type="scientific">Rhizobium phaseoli</name>
    <dbReference type="NCBI Taxonomy" id="396"/>
    <lineage>
        <taxon>Bacteria</taxon>
        <taxon>Pseudomonadati</taxon>
        <taxon>Pseudomonadota</taxon>
        <taxon>Alphaproteobacteria</taxon>
        <taxon>Hyphomicrobiales</taxon>
        <taxon>Rhizobiaceae</taxon>
        <taxon>Rhizobium/Agrobacterium group</taxon>
        <taxon>Rhizobium</taxon>
    </lineage>
</organism>
<protein>
    <recommendedName>
        <fullName evidence="1">ABC-three component systems C-terminal domain-containing protein</fullName>
    </recommendedName>
</protein>
<dbReference type="Proteomes" id="UP000471753">
    <property type="component" value="Unassembled WGS sequence"/>
</dbReference>
<name>A0A7K3UMW5_9HYPH</name>
<proteinExistence type="predicted"/>
<reference evidence="2 3" key="1">
    <citation type="submission" date="2019-12" db="EMBL/GenBank/DDBJ databases">
        <title>Rhizobium genotypes associated with high levels of biological nitrogen fixation by grain legumes in a temperate-maritime cropping system.</title>
        <authorList>
            <person name="Maluk M."/>
            <person name="Francesc Ferrando Molina F."/>
            <person name="Lopez Del Egido L."/>
            <person name="Lafos M."/>
            <person name="Langarica-Fuentes A."/>
            <person name="Gebre Yohannes G."/>
            <person name="Young M.W."/>
            <person name="Martin P."/>
            <person name="Gantlett R."/>
            <person name="Kenicer G."/>
            <person name="Hawes C."/>
            <person name="Begg G.S."/>
            <person name="Quilliam R.S."/>
            <person name="Squire G.R."/>
            <person name="Poole P.S."/>
            <person name="Young P.W."/>
            <person name="Iannetta P.M."/>
            <person name="James E.K."/>
        </authorList>
    </citation>
    <scope>NUCLEOTIDE SEQUENCE [LARGE SCALE GENOMIC DNA]</scope>
    <source>
        <strain evidence="2 3">JHI366</strain>
    </source>
</reference>
<evidence type="ECO:0000313" key="3">
    <source>
        <dbReference type="Proteomes" id="UP000471753"/>
    </source>
</evidence>
<gene>
    <name evidence="2" type="ORF">GR197_29055</name>
</gene>
<evidence type="ECO:0000259" key="1">
    <source>
        <dbReference type="Pfam" id="PF20285"/>
    </source>
</evidence>
<sequence>MNTVDQRSARAERDVIGRDKIVTIQSPKTMVEKLLHRLKEQYESSDETKITIDELARYHVRRSHDGIEGLENKLVAANMSHYYDEAIEKKEMFAKLLERWSLYSSAQSIFVHILAKTEAEFSHVIYPQIPKLSEYEMNVMIMDRIVNPIVEECNSELMIISHNIVLGMVYWLAEQCFIRWHHSPRVVA</sequence>
<dbReference type="EMBL" id="WUFT01000028">
    <property type="protein sequence ID" value="NEJ74529.1"/>
    <property type="molecule type" value="Genomic_DNA"/>
</dbReference>
<evidence type="ECO:0000313" key="2">
    <source>
        <dbReference type="EMBL" id="NEJ74529.1"/>
    </source>
</evidence>
<dbReference type="Pfam" id="PF20285">
    <property type="entry name" value="CTD9"/>
    <property type="match status" value="1"/>
</dbReference>
<dbReference type="InterPro" id="IPR046911">
    <property type="entry name" value="ABC-3C_CTD9"/>
</dbReference>
<feature type="domain" description="ABC-three component systems C-terminal" evidence="1">
    <location>
        <begin position="69"/>
        <end position="180"/>
    </location>
</feature>